<dbReference type="AlphaFoldDB" id="A0A0H5CI54"/>
<dbReference type="GeneID" id="30990405"/>
<dbReference type="CDD" id="cd12291">
    <property type="entry name" value="RRM1_La"/>
    <property type="match status" value="1"/>
</dbReference>
<feature type="region of interest" description="Disordered" evidence="5">
    <location>
        <begin position="232"/>
        <end position="263"/>
    </location>
</feature>
<comment type="subcellular location">
    <subcellularLocation>
        <location evidence="1">Nucleus</location>
    </subcellularLocation>
</comment>
<dbReference type="PROSITE" id="PS50961">
    <property type="entry name" value="HTH_LA"/>
    <property type="match status" value="1"/>
</dbReference>
<dbReference type="Pfam" id="PF05383">
    <property type="entry name" value="La"/>
    <property type="match status" value="1"/>
</dbReference>
<feature type="compositionally biased region" description="Basic residues" evidence="5">
    <location>
        <begin position="244"/>
        <end position="263"/>
    </location>
</feature>
<dbReference type="SMART" id="SM00715">
    <property type="entry name" value="LA"/>
    <property type="match status" value="1"/>
</dbReference>
<dbReference type="EMBL" id="KV453950">
    <property type="protein sequence ID" value="ODV70807.1"/>
    <property type="molecule type" value="Genomic_DNA"/>
</dbReference>
<dbReference type="InterPro" id="IPR012677">
    <property type="entry name" value="Nucleotide-bd_a/b_plait_sf"/>
</dbReference>
<organism evidence="8 10">
    <name type="scientific">Cyberlindnera jadinii (strain ATCC 18201 / CBS 1600 / BCRC 20928 / JCM 3617 / NBRC 0987 / NRRL Y-1542)</name>
    <name type="common">Torula yeast</name>
    <name type="synonym">Candida utilis</name>
    <dbReference type="NCBI Taxonomy" id="983966"/>
    <lineage>
        <taxon>Eukaryota</taxon>
        <taxon>Fungi</taxon>
        <taxon>Dikarya</taxon>
        <taxon>Ascomycota</taxon>
        <taxon>Saccharomycotina</taxon>
        <taxon>Saccharomycetes</taxon>
        <taxon>Phaffomycetales</taxon>
        <taxon>Phaffomycetaceae</taxon>
        <taxon>Cyberlindnera</taxon>
    </lineage>
</organism>
<evidence type="ECO:0000259" key="7">
    <source>
        <dbReference type="PROSITE" id="PS50961"/>
    </source>
</evidence>
<feature type="compositionally biased region" description="Basic and acidic residues" evidence="5">
    <location>
        <begin position="1"/>
        <end position="14"/>
    </location>
</feature>
<dbReference type="InterPro" id="IPR000504">
    <property type="entry name" value="RRM_dom"/>
</dbReference>
<dbReference type="InterPro" id="IPR036390">
    <property type="entry name" value="WH_DNA-bd_sf"/>
</dbReference>
<dbReference type="GO" id="GO:0003729">
    <property type="term" value="F:mRNA binding"/>
    <property type="evidence" value="ECO:0007669"/>
    <property type="project" value="TreeGrafter"/>
</dbReference>
<gene>
    <name evidence="8" type="ORF">BN1211_4994</name>
    <name evidence="9" type="ORF">CYBJADRAFT_169970</name>
</gene>
<dbReference type="InterPro" id="IPR045180">
    <property type="entry name" value="La_dom_prot"/>
</dbReference>
<dbReference type="GO" id="GO:0006396">
    <property type="term" value="P:RNA processing"/>
    <property type="evidence" value="ECO:0007669"/>
    <property type="project" value="InterPro"/>
</dbReference>
<dbReference type="PANTHER" id="PTHR22792">
    <property type="entry name" value="LUPUS LA PROTEIN-RELATED"/>
    <property type="match status" value="1"/>
</dbReference>
<dbReference type="InterPro" id="IPR006630">
    <property type="entry name" value="La_HTH"/>
</dbReference>
<evidence type="ECO:0000256" key="1">
    <source>
        <dbReference type="ARBA" id="ARBA00004123"/>
    </source>
</evidence>
<name>A0A0H5CI54_CYBJN</name>
<dbReference type="SMART" id="SM00360">
    <property type="entry name" value="RRM"/>
    <property type="match status" value="1"/>
</dbReference>
<dbReference type="Pfam" id="PF00076">
    <property type="entry name" value="RRM_1"/>
    <property type="match status" value="1"/>
</dbReference>
<evidence type="ECO:0000256" key="5">
    <source>
        <dbReference type="SAM" id="MobiDB-lite"/>
    </source>
</evidence>
<evidence type="ECO:0000256" key="4">
    <source>
        <dbReference type="PROSITE-ProRule" id="PRU00332"/>
    </source>
</evidence>
<dbReference type="GO" id="GO:1990904">
    <property type="term" value="C:ribonucleoprotein complex"/>
    <property type="evidence" value="ECO:0007669"/>
    <property type="project" value="InterPro"/>
</dbReference>
<dbReference type="InterPro" id="IPR002344">
    <property type="entry name" value="Lupus_La"/>
</dbReference>
<dbReference type="SUPFAM" id="SSF46785">
    <property type="entry name" value="Winged helix' DNA-binding domain"/>
    <property type="match status" value="1"/>
</dbReference>
<keyword evidence="11" id="KW-1185">Reference proteome</keyword>
<dbReference type="PROSITE" id="PS50102">
    <property type="entry name" value="RRM"/>
    <property type="match status" value="1"/>
</dbReference>
<evidence type="ECO:0000256" key="3">
    <source>
        <dbReference type="ARBA" id="ARBA00023242"/>
    </source>
</evidence>
<dbReference type="FunFam" id="1.10.10.10:FF:000158">
    <property type="entry name" value="La ribonucleoprotein domain family member 7"/>
    <property type="match status" value="1"/>
</dbReference>
<feature type="compositionally biased region" description="Basic and acidic residues" evidence="5">
    <location>
        <begin position="31"/>
        <end position="48"/>
    </location>
</feature>
<dbReference type="InterPro" id="IPR036388">
    <property type="entry name" value="WH-like_DNA-bd_sf"/>
</dbReference>
<dbReference type="Proteomes" id="UP000038830">
    <property type="component" value="Unassembled WGS sequence"/>
</dbReference>
<keyword evidence="3" id="KW-0539">Nucleus</keyword>
<dbReference type="STRING" id="983966.A0A0H5CI54"/>
<sequence length="263" mass="30661">MSEEVTKVVEEKPVETVADAAKPSEAPAAEKTVEESTSDKKESDEPAKFTQEDVLKQVEFYFSDSNLPKDKFLWRTVQSNQEGWVSIATIASFNRMKKFRPLDKVVDALRESTFLVVSEDGEMVRRKNPILPPKDSEKQLRFQRSVYAKGFGEETETTQETIEDWFRQFGKINEVRLRRNDSKEFKQSVFAEFADLEDAKKFVELNPKPEFNGKELEVIMSKPAYVEMKAQNENFGGNNNNNKNFKRKRFNGFKHHQKRQRRD</sequence>
<feature type="compositionally biased region" description="Low complexity" evidence="5">
    <location>
        <begin position="234"/>
        <end position="243"/>
    </location>
</feature>
<reference evidence="9 11" key="3">
    <citation type="journal article" date="2016" name="Proc. Natl. Acad. Sci. U.S.A.">
        <title>Comparative genomics of biotechnologically important yeasts.</title>
        <authorList>
            <person name="Riley R."/>
            <person name="Haridas S."/>
            <person name="Wolfe K.H."/>
            <person name="Lopes M.R."/>
            <person name="Hittinger C.T."/>
            <person name="Goeker M."/>
            <person name="Salamov A.A."/>
            <person name="Wisecaver J.H."/>
            <person name="Long T.M."/>
            <person name="Calvey C.H."/>
            <person name="Aerts A.L."/>
            <person name="Barry K.W."/>
            <person name="Choi C."/>
            <person name="Clum A."/>
            <person name="Coughlan A.Y."/>
            <person name="Deshpande S."/>
            <person name="Douglass A.P."/>
            <person name="Hanson S.J."/>
            <person name="Klenk H.-P."/>
            <person name="LaButti K.M."/>
            <person name="Lapidus A."/>
            <person name="Lindquist E.A."/>
            <person name="Lipzen A.M."/>
            <person name="Meier-Kolthoff J.P."/>
            <person name="Ohm R.A."/>
            <person name="Otillar R.P."/>
            <person name="Pangilinan J.L."/>
            <person name="Peng Y."/>
            <person name="Rokas A."/>
            <person name="Rosa C.A."/>
            <person name="Scheuner C."/>
            <person name="Sibirny A.A."/>
            <person name="Slot J.C."/>
            <person name="Stielow J.B."/>
            <person name="Sun H."/>
            <person name="Kurtzman C.P."/>
            <person name="Blackwell M."/>
            <person name="Grigoriev I.V."/>
            <person name="Jeffries T.W."/>
        </authorList>
    </citation>
    <scope>NUCLEOTIDE SEQUENCE [LARGE SCALE GENOMIC DNA]</scope>
    <source>
        <strain evidence="11">ATCC 18201 / CBS 1600 / BCRC 20928 / JCM 3617 / NBRC 0987 / NRRL Y-1542</strain>
        <strain evidence="9">NRRL Y-1542</strain>
    </source>
</reference>
<evidence type="ECO:0000313" key="11">
    <source>
        <dbReference type="Proteomes" id="UP000094389"/>
    </source>
</evidence>
<dbReference type="Proteomes" id="UP000094389">
    <property type="component" value="Unassembled WGS sequence"/>
</dbReference>
<reference evidence="10" key="2">
    <citation type="journal article" date="2015" name="J. Biotechnol.">
        <title>The structure of the Cyberlindnera jadinii genome and its relation to Candida utilis analyzed by the occurrence of single nucleotide polymorphisms.</title>
        <authorList>
            <person name="Rupp O."/>
            <person name="Brinkrolf K."/>
            <person name="Buerth C."/>
            <person name="Kunigo M."/>
            <person name="Schneider J."/>
            <person name="Jaenicke S."/>
            <person name="Goesmann A."/>
            <person name="Puehler A."/>
            <person name="Jaeger K.-E."/>
            <person name="Ernst J.F."/>
        </authorList>
    </citation>
    <scope>NUCLEOTIDE SEQUENCE [LARGE SCALE GENOMIC DNA]</scope>
    <source>
        <strain evidence="10">ATCC 18201 / CBS 1600 / BCRC 20928 / JCM 3617 / NBRC 0987 / NRRL Y-1542</strain>
    </source>
</reference>
<dbReference type="OMA" id="WRIYEAN"/>
<dbReference type="SUPFAM" id="SSF54928">
    <property type="entry name" value="RNA-binding domain, RBD"/>
    <property type="match status" value="1"/>
</dbReference>
<feature type="compositionally biased region" description="Low complexity" evidence="5">
    <location>
        <begin position="15"/>
        <end position="30"/>
    </location>
</feature>
<dbReference type="InterPro" id="IPR035979">
    <property type="entry name" value="RBD_domain_sf"/>
</dbReference>
<accession>A0A0H5CI54</accession>
<evidence type="ECO:0000313" key="9">
    <source>
        <dbReference type="EMBL" id="ODV70807.1"/>
    </source>
</evidence>
<evidence type="ECO:0000259" key="6">
    <source>
        <dbReference type="PROSITE" id="PS50102"/>
    </source>
</evidence>
<accession>A0A1E4RU56</accession>
<dbReference type="EMBL" id="CDQK01000005">
    <property type="protein sequence ID" value="CEP24229.1"/>
    <property type="molecule type" value="Genomic_DNA"/>
</dbReference>
<dbReference type="CDD" id="cd08029">
    <property type="entry name" value="LA_like_fungal"/>
    <property type="match status" value="1"/>
</dbReference>
<evidence type="ECO:0000256" key="2">
    <source>
        <dbReference type="ARBA" id="ARBA00022884"/>
    </source>
</evidence>
<evidence type="ECO:0000313" key="10">
    <source>
        <dbReference type="Proteomes" id="UP000038830"/>
    </source>
</evidence>
<protein>
    <submittedName>
        <fullName evidence="9">La-domain-containing protein</fullName>
    </submittedName>
</protein>
<reference evidence="8" key="1">
    <citation type="submission" date="2014-12" db="EMBL/GenBank/DDBJ databases">
        <authorList>
            <person name="Jaenicke S."/>
        </authorList>
    </citation>
    <scope>NUCLEOTIDE SEQUENCE [LARGE SCALE GENOMIC DNA]</scope>
    <source>
        <strain evidence="8">CBS1600</strain>
    </source>
</reference>
<dbReference type="PRINTS" id="PR00302">
    <property type="entry name" value="LUPUSLA"/>
</dbReference>
<dbReference type="PANTHER" id="PTHR22792:SF140">
    <property type="entry name" value="ACHILLES, ISOFORM A"/>
    <property type="match status" value="1"/>
</dbReference>
<feature type="domain" description="HTH La-type RNA-binding" evidence="7">
    <location>
        <begin position="44"/>
        <end position="135"/>
    </location>
</feature>
<keyword evidence="2 4" id="KW-0694">RNA-binding</keyword>
<dbReference type="Gene3D" id="1.10.10.10">
    <property type="entry name" value="Winged helix-like DNA-binding domain superfamily/Winged helix DNA-binding domain"/>
    <property type="match status" value="1"/>
</dbReference>
<feature type="region of interest" description="Disordered" evidence="5">
    <location>
        <begin position="1"/>
        <end position="48"/>
    </location>
</feature>
<dbReference type="GO" id="GO:0005634">
    <property type="term" value="C:nucleus"/>
    <property type="evidence" value="ECO:0007669"/>
    <property type="project" value="UniProtKB-SubCell"/>
</dbReference>
<proteinExistence type="predicted"/>
<dbReference type="RefSeq" id="XP_020067846.1">
    <property type="nucleotide sequence ID" value="XM_020216009.1"/>
</dbReference>
<dbReference type="OrthoDB" id="439993at2759"/>
<dbReference type="Gene3D" id="3.30.70.330">
    <property type="match status" value="1"/>
</dbReference>
<evidence type="ECO:0000313" key="8">
    <source>
        <dbReference type="EMBL" id="CEP24229.1"/>
    </source>
</evidence>
<feature type="domain" description="RRM" evidence="6">
    <location>
        <begin position="144"/>
        <end position="231"/>
    </location>
</feature>